<evidence type="ECO:0000313" key="1">
    <source>
        <dbReference type="EMBL" id="PRP77530.1"/>
    </source>
</evidence>
<sequence>MGCVCRRQEGVVECLSTGAIVAGASIVKDQISTVTSEKHLQSGGHYISLPTLMKRLCSQRVSCLISFAN</sequence>
<dbReference type="EMBL" id="MDYQ01000259">
    <property type="protein sequence ID" value="PRP77530.1"/>
    <property type="molecule type" value="Genomic_DNA"/>
</dbReference>
<dbReference type="InParanoid" id="A0A2P6N0V2"/>
<reference evidence="1 2" key="1">
    <citation type="journal article" date="2018" name="Genome Biol. Evol.">
        <title>Multiple Roots of Fruiting Body Formation in Amoebozoa.</title>
        <authorList>
            <person name="Hillmann F."/>
            <person name="Forbes G."/>
            <person name="Novohradska S."/>
            <person name="Ferling I."/>
            <person name="Riege K."/>
            <person name="Groth M."/>
            <person name="Westermann M."/>
            <person name="Marz M."/>
            <person name="Spaller T."/>
            <person name="Winckler T."/>
            <person name="Schaap P."/>
            <person name="Glockner G."/>
        </authorList>
    </citation>
    <scope>NUCLEOTIDE SEQUENCE [LARGE SCALE GENOMIC DNA]</scope>
    <source>
        <strain evidence="1 2">Jena</strain>
    </source>
</reference>
<organism evidence="1 2">
    <name type="scientific">Planoprotostelium fungivorum</name>
    <dbReference type="NCBI Taxonomy" id="1890364"/>
    <lineage>
        <taxon>Eukaryota</taxon>
        <taxon>Amoebozoa</taxon>
        <taxon>Evosea</taxon>
        <taxon>Variosea</taxon>
        <taxon>Cavosteliida</taxon>
        <taxon>Cavosteliaceae</taxon>
        <taxon>Planoprotostelium</taxon>
    </lineage>
</organism>
<dbReference type="Proteomes" id="UP000241769">
    <property type="component" value="Unassembled WGS sequence"/>
</dbReference>
<proteinExistence type="predicted"/>
<dbReference type="AlphaFoldDB" id="A0A2P6N0V2"/>
<gene>
    <name evidence="1" type="ORF">PROFUN_14184</name>
</gene>
<comment type="caution">
    <text evidence="1">The sequence shown here is derived from an EMBL/GenBank/DDBJ whole genome shotgun (WGS) entry which is preliminary data.</text>
</comment>
<protein>
    <submittedName>
        <fullName evidence="1">Uncharacterized protein</fullName>
    </submittedName>
</protein>
<accession>A0A2P6N0V2</accession>
<keyword evidence="2" id="KW-1185">Reference proteome</keyword>
<name>A0A2P6N0V2_9EUKA</name>
<evidence type="ECO:0000313" key="2">
    <source>
        <dbReference type="Proteomes" id="UP000241769"/>
    </source>
</evidence>